<dbReference type="KEGG" id="ncon:LC1Nh_0215"/>
<feature type="transmembrane region" description="Helical" evidence="2">
    <location>
        <begin position="614"/>
        <end position="634"/>
    </location>
</feature>
<feature type="region of interest" description="Disordered" evidence="1">
    <location>
        <begin position="341"/>
        <end position="394"/>
    </location>
</feature>
<reference evidence="4" key="1">
    <citation type="submission" date="2019-05" db="EMBL/GenBank/DDBJ databases">
        <title>Candidatus Nanohalobium constans, a novel model system to study the DPANN nano-sized archaea: genomic and physiological characterization of a nanoarchaeon co-cultured with its chitinotrophic host.</title>
        <authorList>
            <person name="La Cono V."/>
            <person name="Arcadi E."/>
            <person name="Crisafi F."/>
            <person name="Denaro R."/>
            <person name="La Spada G."/>
            <person name="Messina E."/>
            <person name="Smedile F."/>
            <person name="Toshchakov S.V."/>
            <person name="Shevchenko M.A."/>
            <person name="Golyshin P.N."/>
            <person name="Golyshina O.V."/>
            <person name="Ferrer M."/>
            <person name="Rohde M."/>
            <person name="Mushegian A."/>
            <person name="Sorokin D.Y."/>
            <person name="Giuliano L."/>
            <person name="Yakimov M.M."/>
        </authorList>
    </citation>
    <scope>NUCLEOTIDE SEQUENCE [LARGE SCALE GENOMIC DNA]</scope>
    <source>
        <strain evidence="4">LC1Nh</strain>
    </source>
</reference>
<protein>
    <submittedName>
        <fullName evidence="3">Putative membrane protein</fullName>
    </submittedName>
</protein>
<keyword evidence="2" id="KW-0472">Membrane</keyword>
<evidence type="ECO:0000313" key="3">
    <source>
        <dbReference type="EMBL" id="QGA80119.1"/>
    </source>
</evidence>
<dbReference type="Proteomes" id="UP000377803">
    <property type="component" value="Chromosome"/>
</dbReference>
<accession>A0A5Q0UGK4</accession>
<gene>
    <name evidence="3" type="ORF">LC1Nh_0215</name>
</gene>
<dbReference type="AlphaFoldDB" id="A0A5Q0UGK4"/>
<evidence type="ECO:0000256" key="1">
    <source>
        <dbReference type="SAM" id="MobiDB-lite"/>
    </source>
</evidence>
<proteinExistence type="predicted"/>
<keyword evidence="4" id="KW-1185">Reference proteome</keyword>
<sequence length="680" mass="74038">MILMVLTLVFMASLSLSATDSDQSDVSVGVDATCGTTAYRFDFAGSQSGRNVVGEGGSGYFSFLPFNSGEMSFTNMSLEITNSSGSEIFYGEPQQFSKENFTETYLFNSTNRDAEYSTSKLKDDVEGNDGYFHYKAPYSHNVSKDGPPFNATPRILEFKAEYEPGNYTGTLNLDHQCEFRPQNSSSIVSNVFNGTFGEARESDNISSGDTSDLNLDLAGLPISRINFSVNQPYARTTPFNYSESVEFDIVVTEGTGESPNQPADENEAEYNLDLNALIDALEQSAEVNTSIDEEQSAELKADAIVEELRKAANISQALEETQYANYSSDALIQELNRTGQVNTDVNRTENASLDTDAEETSNDAEPKEGDGNFPGQTPEPEPEPTPEPTPLLSVDLRPLNTSYTADRGTFTEVGMEVNNTGEETLSDLELSPRFSEGMDWQSQSVTIDSLEVGGSVNRSVFVNPGEGVEPGIYQVPVYASTPDEDIGSQYVNVEVTEEPAQTSGLSISEAPQDIRFEMGNNYTVPVLLENSGDNDLENVSIELQNTENCGDYTADEIESIAAGETASVSVNFNTSDNLQECQATIVASSTSGSFAFSEMTVETVEEKGIVPEEFRVPIIASLWTAMLIVYTVVIKRYGMDSLTVKVPMVLLILGETFILIYLSSAYYEILPPGLLPFSSA</sequence>
<evidence type="ECO:0000313" key="4">
    <source>
        <dbReference type="Proteomes" id="UP000377803"/>
    </source>
</evidence>
<keyword evidence="2" id="KW-0812">Transmembrane</keyword>
<feature type="compositionally biased region" description="Polar residues" evidence="1">
    <location>
        <begin position="341"/>
        <end position="353"/>
    </location>
</feature>
<name>A0A5Q0UGK4_9ARCH</name>
<organism evidence="3 4">
    <name type="scientific">Candidatus Nanohalobium constans</name>
    <dbReference type="NCBI Taxonomy" id="2565781"/>
    <lineage>
        <taxon>Archaea</taxon>
        <taxon>Candidatus Nanohalarchaeota</taxon>
        <taxon>Candidatus Nanohalobia</taxon>
        <taxon>Candidatus Nanohalobiales</taxon>
        <taxon>Candidatus Nanohalobiaceae</taxon>
        <taxon>Candidatus Nanohalobium</taxon>
    </lineage>
</organism>
<evidence type="ECO:0000256" key="2">
    <source>
        <dbReference type="SAM" id="Phobius"/>
    </source>
</evidence>
<dbReference type="EMBL" id="CP040089">
    <property type="protein sequence ID" value="QGA80119.1"/>
    <property type="molecule type" value="Genomic_DNA"/>
</dbReference>
<keyword evidence="2" id="KW-1133">Transmembrane helix</keyword>
<feature type="compositionally biased region" description="Pro residues" evidence="1">
    <location>
        <begin position="377"/>
        <end position="389"/>
    </location>
</feature>
<feature type="transmembrane region" description="Helical" evidence="2">
    <location>
        <begin position="646"/>
        <end position="667"/>
    </location>
</feature>